<dbReference type="InterPro" id="IPR016667">
    <property type="entry name" value="Caps_polysacc_synth_CpsB/CapC"/>
</dbReference>
<organism evidence="5 6">
    <name type="scientific">Anseongella ginsenosidimutans</name>
    <dbReference type="NCBI Taxonomy" id="496056"/>
    <lineage>
        <taxon>Bacteria</taxon>
        <taxon>Pseudomonadati</taxon>
        <taxon>Bacteroidota</taxon>
        <taxon>Sphingobacteriia</taxon>
        <taxon>Sphingobacteriales</taxon>
        <taxon>Sphingobacteriaceae</taxon>
        <taxon>Anseongella</taxon>
    </lineage>
</organism>
<name>A0A4R3KLA7_9SPHI</name>
<comment type="catalytic activity">
    <reaction evidence="4">
        <text>O-phospho-L-tyrosyl-[protein] + H2O = L-tyrosyl-[protein] + phosphate</text>
        <dbReference type="Rhea" id="RHEA:10684"/>
        <dbReference type="Rhea" id="RHEA-COMP:10136"/>
        <dbReference type="Rhea" id="RHEA-COMP:20101"/>
        <dbReference type="ChEBI" id="CHEBI:15377"/>
        <dbReference type="ChEBI" id="CHEBI:43474"/>
        <dbReference type="ChEBI" id="CHEBI:46858"/>
        <dbReference type="ChEBI" id="CHEBI:61978"/>
        <dbReference type="EC" id="3.1.3.48"/>
    </reaction>
</comment>
<dbReference type="GO" id="GO:0030145">
    <property type="term" value="F:manganese ion binding"/>
    <property type="evidence" value="ECO:0007669"/>
    <property type="project" value="InterPro"/>
</dbReference>
<evidence type="ECO:0000256" key="1">
    <source>
        <dbReference type="ARBA" id="ARBA00005750"/>
    </source>
</evidence>
<comment type="similarity">
    <text evidence="1">Belongs to the metallo-dependent hydrolases superfamily. CpsB/CapC family.</text>
</comment>
<dbReference type="EC" id="3.1.3.48" evidence="2"/>
<proteinExistence type="inferred from homology"/>
<reference evidence="5 6" key="1">
    <citation type="submission" date="2019-03" db="EMBL/GenBank/DDBJ databases">
        <title>Genomic Encyclopedia of Type Strains, Phase IV (KMG-IV): sequencing the most valuable type-strain genomes for metagenomic binning, comparative biology and taxonomic classification.</title>
        <authorList>
            <person name="Goeker M."/>
        </authorList>
    </citation>
    <scope>NUCLEOTIDE SEQUENCE [LARGE SCALE GENOMIC DNA]</scope>
    <source>
        <strain evidence="5 6">DSM 21100</strain>
    </source>
</reference>
<evidence type="ECO:0000256" key="2">
    <source>
        <dbReference type="ARBA" id="ARBA00013064"/>
    </source>
</evidence>
<comment type="caution">
    <text evidence="5">The sequence shown here is derived from an EMBL/GenBank/DDBJ whole genome shotgun (WGS) entry which is preliminary data.</text>
</comment>
<evidence type="ECO:0000313" key="6">
    <source>
        <dbReference type="Proteomes" id="UP000295807"/>
    </source>
</evidence>
<keyword evidence="3" id="KW-0378">Hydrolase</keyword>
<dbReference type="GO" id="GO:0004725">
    <property type="term" value="F:protein tyrosine phosphatase activity"/>
    <property type="evidence" value="ECO:0007669"/>
    <property type="project" value="UniProtKB-EC"/>
</dbReference>
<dbReference type="Gene3D" id="3.20.20.140">
    <property type="entry name" value="Metal-dependent hydrolases"/>
    <property type="match status" value="1"/>
</dbReference>
<evidence type="ECO:0000313" key="5">
    <source>
        <dbReference type="EMBL" id="TCS84846.1"/>
    </source>
</evidence>
<dbReference type="OrthoDB" id="9788539at2"/>
<dbReference type="SUPFAM" id="SSF89550">
    <property type="entry name" value="PHP domain-like"/>
    <property type="match status" value="1"/>
</dbReference>
<evidence type="ECO:0000256" key="3">
    <source>
        <dbReference type="ARBA" id="ARBA00022801"/>
    </source>
</evidence>
<evidence type="ECO:0000256" key="4">
    <source>
        <dbReference type="ARBA" id="ARBA00051722"/>
    </source>
</evidence>
<sequence>MLSLFRRRSEEGEVREAGSGFRLDWMQTDMHCHILPGIDDGAPDVEASIALLEQYNSMGIDRFIATPHVKQSMFPNTPATIRAAWERLAEACIRKGINVHIQYSAEYYLDEGFLEALRSDQLLPLPGNYLLIEVSFSRRPMIDLGEVARSVMDKGFFPILAHPERYRYWYKNLNKFETLKSQGWLLQVNLLSLAGYYGSPEQKMARILLDNELVDFIGTDTHKPDHLYHIESSGKDPWVQRASEIYLMNKFLELDGK</sequence>
<dbReference type="AlphaFoldDB" id="A0A4R3KLA7"/>
<dbReference type="PANTHER" id="PTHR39181:SF1">
    <property type="entry name" value="TYROSINE-PROTEIN PHOSPHATASE YWQE"/>
    <property type="match status" value="1"/>
</dbReference>
<keyword evidence="6" id="KW-1185">Reference proteome</keyword>
<dbReference type="Pfam" id="PF19567">
    <property type="entry name" value="CpsB_CapC"/>
    <property type="match status" value="1"/>
</dbReference>
<dbReference type="RefSeq" id="WP_132130604.1">
    <property type="nucleotide sequence ID" value="NZ_CP042432.1"/>
</dbReference>
<gene>
    <name evidence="5" type="ORF">EDD80_11724</name>
</gene>
<dbReference type="Proteomes" id="UP000295807">
    <property type="component" value="Unassembled WGS sequence"/>
</dbReference>
<accession>A0A4R3KLA7</accession>
<dbReference type="EMBL" id="SMAD01000017">
    <property type="protein sequence ID" value="TCS84846.1"/>
    <property type="molecule type" value="Genomic_DNA"/>
</dbReference>
<dbReference type="PANTHER" id="PTHR39181">
    <property type="entry name" value="TYROSINE-PROTEIN PHOSPHATASE YWQE"/>
    <property type="match status" value="1"/>
</dbReference>
<dbReference type="InterPro" id="IPR016195">
    <property type="entry name" value="Pol/histidinol_Pase-like"/>
</dbReference>
<protein>
    <recommendedName>
        <fullName evidence="2">protein-tyrosine-phosphatase</fullName>
        <ecNumber evidence="2">3.1.3.48</ecNumber>
    </recommendedName>
</protein>